<evidence type="ECO:0000256" key="1">
    <source>
        <dbReference type="ARBA" id="ARBA00005996"/>
    </source>
</evidence>
<dbReference type="EMBL" id="JAVRIF010000001">
    <property type="protein sequence ID" value="MDT0601989.1"/>
    <property type="molecule type" value="Genomic_DNA"/>
</dbReference>
<dbReference type="PANTHER" id="PTHR38780">
    <property type="entry name" value="PROTEIN TUSC"/>
    <property type="match status" value="1"/>
</dbReference>
<protein>
    <submittedName>
        <fullName evidence="2">Sulfurtransferase complex subunit TusC</fullName>
    </submittedName>
</protein>
<evidence type="ECO:0000313" key="2">
    <source>
        <dbReference type="EMBL" id="MDT0601989.1"/>
    </source>
</evidence>
<comment type="similarity">
    <text evidence="1">Belongs to the DsrF/TusC family.</text>
</comment>
<gene>
    <name evidence="2" type="primary">tusC</name>
    <name evidence="2" type="ORF">RM573_00065</name>
</gene>
<proteinExistence type="inferred from homology"/>
<keyword evidence="3" id="KW-1185">Reference proteome</keyword>
<evidence type="ECO:0000313" key="3">
    <source>
        <dbReference type="Proteomes" id="UP001266357"/>
    </source>
</evidence>
<dbReference type="InterPro" id="IPR003787">
    <property type="entry name" value="Sulphur_relay_DsrE/F-like"/>
</dbReference>
<accession>A0ABU2ZVN3</accession>
<dbReference type="RefSeq" id="WP_311575340.1">
    <property type="nucleotide sequence ID" value="NZ_JAVRIF010000001.1"/>
</dbReference>
<dbReference type="Proteomes" id="UP001266357">
    <property type="component" value="Unassembled WGS sequence"/>
</dbReference>
<dbReference type="SUPFAM" id="SSF75169">
    <property type="entry name" value="DsrEFH-like"/>
    <property type="match status" value="1"/>
</dbReference>
<organism evidence="2 3">
    <name type="scientific">Thalassotalea castellviae</name>
    <dbReference type="NCBI Taxonomy" id="3075612"/>
    <lineage>
        <taxon>Bacteria</taxon>
        <taxon>Pseudomonadati</taxon>
        <taxon>Pseudomonadota</taxon>
        <taxon>Gammaproteobacteria</taxon>
        <taxon>Alteromonadales</taxon>
        <taxon>Colwelliaceae</taxon>
        <taxon>Thalassotalea</taxon>
    </lineage>
</organism>
<comment type="caution">
    <text evidence="2">The sequence shown here is derived from an EMBL/GenBank/DDBJ whole genome shotgun (WGS) entry which is preliminary data.</text>
</comment>
<name>A0ABU2ZVN3_9GAMM</name>
<dbReference type="Gene3D" id="3.40.1260.10">
    <property type="entry name" value="DsrEFH-like"/>
    <property type="match status" value="1"/>
</dbReference>
<dbReference type="InterPro" id="IPR017462">
    <property type="entry name" value="Sulphur_relay_TusC/DsrF"/>
</dbReference>
<dbReference type="PANTHER" id="PTHR38780:SF1">
    <property type="entry name" value="PROTEIN TUSC"/>
    <property type="match status" value="1"/>
</dbReference>
<dbReference type="NCBIfam" id="TIGR03010">
    <property type="entry name" value="sulf_tusC_dsrF"/>
    <property type="match status" value="1"/>
</dbReference>
<reference evidence="2 3" key="1">
    <citation type="submission" date="2023-09" db="EMBL/GenBank/DDBJ databases">
        <authorList>
            <person name="Rey-Velasco X."/>
        </authorList>
    </citation>
    <scope>NUCLEOTIDE SEQUENCE [LARGE SCALE GENOMIC DNA]</scope>
    <source>
        <strain evidence="2 3">W431</strain>
    </source>
</reference>
<dbReference type="NCBIfam" id="NF001238">
    <property type="entry name" value="PRK00211.1"/>
    <property type="match status" value="1"/>
</dbReference>
<dbReference type="Pfam" id="PF02635">
    <property type="entry name" value="DsrE"/>
    <property type="match status" value="1"/>
</dbReference>
<dbReference type="InterPro" id="IPR027396">
    <property type="entry name" value="DsrEFH-like"/>
</dbReference>
<sequence length="123" mass="14076">MSEPTTKTISILNTSSPFGQANAKDSLDIALIMGTYEQVTHLFFQGDGVWQLVNNQQPESIQMKDFLKTFSAFEFYDLENIYVCKESLTQRKLPLCFHIDNVQVLDKKDFATKLTASDILLRF</sequence>